<dbReference type="CDD" id="cd00009">
    <property type="entry name" value="AAA"/>
    <property type="match status" value="1"/>
</dbReference>
<dbReference type="InterPro" id="IPR058031">
    <property type="entry name" value="AAA_lid_NorR"/>
</dbReference>
<dbReference type="GO" id="GO:0003700">
    <property type="term" value="F:DNA-binding transcription factor activity"/>
    <property type="evidence" value="ECO:0007669"/>
    <property type="project" value="InterPro"/>
</dbReference>
<sequence length="853" mass="96489">MTFKQFLKSGFLSILDPPKETPNNLPFQGNVPIAYLATDLSGSVIWMSSSFSQWTGHQLDAVRGKPLRNLIKKTLFDRGKTVYCKLNTVPDRINDRTFGLEKTSFMEERAACFAESSVFMDFKLHAVSFVTNENIRYEKYNTDLYATLDDDMTILETNEAMHRRCSAIAGNYSIRGTKLHEYINEDDYIKWKKAKAAFEGYTEKGLAASSNNWTLLFDSSASAIKEFSTRYSNCWKASPNALKFMRGKQLPYGFFLMDMDVDFFNNDIRIEATFAESNGGIILCGSEEFDLSPEESGYIAHFSNVKGKRCIAIKRNALRAAITEKLPANNRLIIEKRGHCIMVYSGDERSLVYMDIVPMYSPERHNRAGFISRTRETITNIKIYRKTTSFDPDKTKEFRQLVRFKNSPSRFFEFTLFPDEYWSEPKQIACFKELTELAKAEETLKEYKIKLEHLQLDIKGKSAGFHGIFGKSQETEDLITTIRTVAPARASIFITGETGTGKDLVAQAIHCQGSPGKPFVKVDCAALPYNLIESELFGHEKGAFTGAIALKKGKFETADAGTLFMDEIGNLSMEVQAKLLRFLNDREFERVGGTEPIKADVRIIAATNADLEKMVAEGTFRADLYYRLKVISIRIPPLRERREDIYPIFESLLHEACRINKAPVPRIDNDALPFLMHYNWPGNVREMKNIIEEIVILKHGTKISLQDFPLYLRKRNAVVPAPDEGSAGNGEGAMGSYRDKDVFRTAYCAFHGKASRIARHFNISSSSVVQYARKHDITADVLWYAIADGFKGREFTINDVMALLEVSFPTAKRALGSIANHFIVTKRKKGKSAWYTIGEPVKTGGDKNKEASV</sequence>
<dbReference type="SMART" id="SM00382">
    <property type="entry name" value="AAA"/>
    <property type="match status" value="1"/>
</dbReference>
<dbReference type="PROSITE" id="PS50045">
    <property type="entry name" value="SIGMA54_INTERACT_4"/>
    <property type="match status" value="1"/>
</dbReference>
<evidence type="ECO:0000313" key="6">
    <source>
        <dbReference type="Proteomes" id="UP000179243"/>
    </source>
</evidence>
<name>A0A1F7FG14_UNCRA</name>
<keyword evidence="2" id="KW-0067">ATP-binding</keyword>
<proteinExistence type="predicted"/>
<gene>
    <name evidence="5" type="ORF">A2519_07335</name>
</gene>
<dbReference type="InterPro" id="IPR002078">
    <property type="entry name" value="Sigma_54_int"/>
</dbReference>
<evidence type="ECO:0000256" key="2">
    <source>
        <dbReference type="ARBA" id="ARBA00022840"/>
    </source>
</evidence>
<dbReference type="InterPro" id="IPR027417">
    <property type="entry name" value="P-loop_NTPase"/>
</dbReference>
<dbReference type="EMBL" id="MFYX01000052">
    <property type="protein sequence ID" value="OGK05634.1"/>
    <property type="molecule type" value="Genomic_DNA"/>
</dbReference>
<dbReference type="FunFam" id="3.40.50.300:FF:000006">
    <property type="entry name" value="DNA-binding transcriptional regulator NtrC"/>
    <property type="match status" value="1"/>
</dbReference>
<dbReference type="InterPro" id="IPR001845">
    <property type="entry name" value="HTH_ArsR_DNA-bd_dom"/>
</dbReference>
<dbReference type="PANTHER" id="PTHR32071:SF57">
    <property type="entry name" value="C4-DICARBOXYLATE TRANSPORT TRANSCRIPTIONAL REGULATORY PROTEIN DCTD"/>
    <property type="match status" value="1"/>
</dbReference>
<accession>A0A1F7FG14</accession>
<evidence type="ECO:0000259" key="4">
    <source>
        <dbReference type="PROSITE" id="PS50987"/>
    </source>
</evidence>
<dbReference type="SUPFAM" id="SSF52540">
    <property type="entry name" value="P-loop containing nucleoside triphosphate hydrolases"/>
    <property type="match status" value="1"/>
</dbReference>
<feature type="domain" description="HTH arsR-type" evidence="4">
    <location>
        <begin position="763"/>
        <end position="853"/>
    </location>
</feature>
<protein>
    <recommendedName>
        <fullName evidence="7">Sigma-54 factor interaction domain-containing protein</fullName>
    </recommendedName>
</protein>
<dbReference type="Gene3D" id="1.10.8.60">
    <property type="match status" value="1"/>
</dbReference>
<evidence type="ECO:0008006" key="7">
    <source>
        <dbReference type="Google" id="ProtNLM"/>
    </source>
</evidence>
<keyword evidence="1" id="KW-0547">Nucleotide-binding</keyword>
<dbReference type="PROSITE" id="PS50987">
    <property type="entry name" value="HTH_ARSR_2"/>
    <property type="match status" value="1"/>
</dbReference>
<dbReference type="GO" id="GO:0005524">
    <property type="term" value="F:ATP binding"/>
    <property type="evidence" value="ECO:0007669"/>
    <property type="project" value="UniProtKB-KW"/>
</dbReference>
<comment type="caution">
    <text evidence="5">The sequence shown here is derived from an EMBL/GenBank/DDBJ whole genome shotgun (WGS) entry which is preliminary data.</text>
</comment>
<dbReference type="AlphaFoldDB" id="A0A1F7FG14"/>
<dbReference type="InterPro" id="IPR025662">
    <property type="entry name" value="Sigma_54_int_dom_ATP-bd_1"/>
</dbReference>
<dbReference type="PROSITE" id="PS00675">
    <property type="entry name" value="SIGMA54_INTERACT_1"/>
    <property type="match status" value="1"/>
</dbReference>
<evidence type="ECO:0000259" key="3">
    <source>
        <dbReference type="PROSITE" id="PS50045"/>
    </source>
</evidence>
<organism evidence="5 6">
    <name type="scientific">Candidatus Raymondbacteria bacterium RIFOXYD12_FULL_49_13</name>
    <dbReference type="NCBI Taxonomy" id="1817890"/>
    <lineage>
        <taxon>Bacteria</taxon>
        <taxon>Raymondiibacteriota</taxon>
    </lineage>
</organism>
<dbReference type="Pfam" id="PF00158">
    <property type="entry name" value="Sigma54_activat"/>
    <property type="match status" value="1"/>
</dbReference>
<dbReference type="Pfam" id="PF25601">
    <property type="entry name" value="AAA_lid_14"/>
    <property type="match status" value="1"/>
</dbReference>
<evidence type="ECO:0000256" key="1">
    <source>
        <dbReference type="ARBA" id="ARBA00022741"/>
    </source>
</evidence>
<dbReference type="Proteomes" id="UP000179243">
    <property type="component" value="Unassembled WGS sequence"/>
</dbReference>
<evidence type="ECO:0000313" key="5">
    <source>
        <dbReference type="EMBL" id="OGK05634.1"/>
    </source>
</evidence>
<dbReference type="InterPro" id="IPR003593">
    <property type="entry name" value="AAA+_ATPase"/>
</dbReference>
<feature type="domain" description="Sigma-54 factor interaction" evidence="3">
    <location>
        <begin position="468"/>
        <end position="696"/>
    </location>
</feature>
<dbReference type="Gene3D" id="3.40.50.300">
    <property type="entry name" value="P-loop containing nucleotide triphosphate hydrolases"/>
    <property type="match status" value="1"/>
</dbReference>
<dbReference type="PANTHER" id="PTHR32071">
    <property type="entry name" value="TRANSCRIPTIONAL REGULATORY PROTEIN"/>
    <property type="match status" value="1"/>
</dbReference>
<reference evidence="5 6" key="1">
    <citation type="journal article" date="2016" name="Nat. Commun.">
        <title>Thousands of microbial genomes shed light on interconnected biogeochemical processes in an aquifer system.</title>
        <authorList>
            <person name="Anantharaman K."/>
            <person name="Brown C.T."/>
            <person name="Hug L.A."/>
            <person name="Sharon I."/>
            <person name="Castelle C.J."/>
            <person name="Probst A.J."/>
            <person name="Thomas B.C."/>
            <person name="Singh A."/>
            <person name="Wilkins M.J."/>
            <person name="Karaoz U."/>
            <person name="Brodie E.L."/>
            <person name="Williams K.H."/>
            <person name="Hubbard S.S."/>
            <person name="Banfield J.F."/>
        </authorList>
    </citation>
    <scope>NUCLEOTIDE SEQUENCE [LARGE SCALE GENOMIC DNA]</scope>
</reference>